<evidence type="ECO:0000256" key="14">
    <source>
        <dbReference type="SAM" id="MobiDB-lite"/>
    </source>
</evidence>
<dbReference type="InterPro" id="IPR027268">
    <property type="entry name" value="Peptidase_M4/M1_CTD_sf"/>
</dbReference>
<feature type="region of interest" description="Disordered" evidence="14">
    <location>
        <begin position="337"/>
        <end position="358"/>
    </location>
</feature>
<evidence type="ECO:0000256" key="2">
    <source>
        <dbReference type="ARBA" id="ARBA00006006"/>
    </source>
</evidence>
<evidence type="ECO:0000259" key="15">
    <source>
        <dbReference type="Pfam" id="PF07504"/>
    </source>
</evidence>
<keyword evidence="10 13" id="KW-0865">Zymogen</keyword>
<dbReference type="Gene3D" id="1.10.390.10">
    <property type="entry name" value="Neutral Protease Domain 2"/>
    <property type="match status" value="1"/>
</dbReference>
<protein>
    <recommendedName>
        <fullName evidence="13">Extracellular metalloproteinase</fullName>
        <ecNumber evidence="13">3.4.24.-</ecNumber>
    </recommendedName>
    <alternativeName>
        <fullName evidence="13">Fungalysin</fullName>
    </alternativeName>
</protein>
<dbReference type="GeneID" id="25991662"/>
<keyword evidence="6 13" id="KW-0732">Signal</keyword>
<evidence type="ECO:0000256" key="11">
    <source>
        <dbReference type="PIRSR" id="PIRSR601842-1"/>
    </source>
</evidence>
<dbReference type="Pfam" id="PF07504">
    <property type="entry name" value="FTP"/>
    <property type="match status" value="1"/>
</dbReference>
<evidence type="ECO:0000256" key="5">
    <source>
        <dbReference type="ARBA" id="ARBA00022723"/>
    </source>
</evidence>
<keyword evidence="7 13" id="KW-0378">Hydrolase</keyword>
<dbReference type="GO" id="GO:0006508">
    <property type="term" value="P:proteolysis"/>
    <property type="evidence" value="ECO:0007669"/>
    <property type="project" value="UniProtKB-KW"/>
</dbReference>
<dbReference type="Pfam" id="PF02128">
    <property type="entry name" value="Peptidase_M36"/>
    <property type="match status" value="1"/>
</dbReference>
<keyword evidence="4 13" id="KW-0645">Protease</keyword>
<evidence type="ECO:0000256" key="9">
    <source>
        <dbReference type="ARBA" id="ARBA00023049"/>
    </source>
</evidence>
<dbReference type="PANTHER" id="PTHR33478">
    <property type="entry name" value="EXTRACELLULAR METALLOPROTEINASE MEP"/>
    <property type="match status" value="1"/>
</dbReference>
<feature type="binding site" evidence="12">
    <location>
        <position position="561"/>
    </location>
    <ligand>
        <name>Zn(2+)</name>
        <dbReference type="ChEBI" id="CHEBI:29105"/>
        <note>catalytic</note>
    </ligand>
</feature>
<dbReference type="VEuPathDB" id="FungiDB:A1Q1_08150"/>
<feature type="region of interest" description="Disordered" evidence="14">
    <location>
        <begin position="781"/>
        <end position="800"/>
    </location>
</feature>
<organism evidence="16 17">
    <name type="scientific">Trichosporon asahii var. asahii (strain ATCC 90039 / CBS 2479 / JCM 2466 / KCTC 7840 / NBRC 103889/ NCYC 2677 / UAMH 7654)</name>
    <name type="common">Yeast</name>
    <dbReference type="NCBI Taxonomy" id="1186058"/>
    <lineage>
        <taxon>Eukaryota</taxon>
        <taxon>Fungi</taxon>
        <taxon>Dikarya</taxon>
        <taxon>Basidiomycota</taxon>
        <taxon>Agaricomycotina</taxon>
        <taxon>Tremellomycetes</taxon>
        <taxon>Trichosporonales</taxon>
        <taxon>Trichosporonaceae</taxon>
        <taxon>Trichosporon</taxon>
    </lineage>
</organism>
<dbReference type="GO" id="GO:0005615">
    <property type="term" value="C:extracellular space"/>
    <property type="evidence" value="ECO:0007669"/>
    <property type="project" value="InterPro"/>
</dbReference>
<feature type="chain" id="PRO_5009367873" description="Extracellular metalloproteinase" evidence="13">
    <location>
        <begin position="17"/>
        <end position="800"/>
    </location>
</feature>
<gene>
    <name evidence="16" type="ORF">A1Q1_08150</name>
</gene>
<dbReference type="InterPro" id="IPR011096">
    <property type="entry name" value="FTP_domain"/>
</dbReference>
<dbReference type="EMBL" id="ALBS01000095">
    <property type="protein sequence ID" value="EJT50723.1"/>
    <property type="molecule type" value="Genomic_DNA"/>
</dbReference>
<dbReference type="Gene3D" id="3.10.170.10">
    <property type="match status" value="1"/>
</dbReference>
<feature type="domain" description="FTP" evidence="15">
    <location>
        <begin position="76"/>
        <end position="127"/>
    </location>
</feature>
<accession>J5R4X2</accession>
<dbReference type="HOGENOM" id="CLU_012703_3_2_1"/>
<evidence type="ECO:0000313" key="16">
    <source>
        <dbReference type="EMBL" id="EJT50723.1"/>
    </source>
</evidence>
<dbReference type="SUPFAM" id="SSF55486">
    <property type="entry name" value="Metalloproteases ('zincins'), catalytic domain"/>
    <property type="match status" value="1"/>
</dbReference>
<feature type="active site" evidence="11">
    <location>
        <position position="562"/>
    </location>
</feature>
<keyword evidence="3 13" id="KW-0964">Secreted</keyword>
<dbReference type="OrthoDB" id="3227768at2759"/>
<name>J5R4X2_TRIAS</name>
<feature type="binding site" evidence="12">
    <location>
        <position position="565"/>
    </location>
    <ligand>
        <name>Zn(2+)</name>
        <dbReference type="ChEBI" id="CHEBI:29105"/>
        <note>catalytic</note>
    </ligand>
</feature>
<comment type="subcellular location">
    <subcellularLocation>
        <location evidence="1 13">Secreted</location>
    </subcellularLocation>
</comment>
<reference evidence="16 17" key="1">
    <citation type="journal article" date="2012" name="Eukaryot. Cell">
        <title>Draft genome sequence of CBS 2479, the standard type strain of Trichosporon asahii.</title>
        <authorList>
            <person name="Yang R.Y."/>
            <person name="Li H.T."/>
            <person name="Zhu H."/>
            <person name="Zhou G.P."/>
            <person name="Wang M."/>
            <person name="Wang L."/>
        </authorList>
    </citation>
    <scope>NUCLEOTIDE SEQUENCE [LARGE SCALE GENOMIC DNA]</scope>
    <source>
        <strain evidence="17">ATCC 90039 / CBS 2479 / JCM 2466 / KCTC 7840 / NCYC 2677 / UAMH 7654</strain>
    </source>
</reference>
<comment type="cofactor">
    <cofactor evidence="12">
        <name>Zn(2+)</name>
        <dbReference type="ChEBI" id="CHEBI:29105"/>
    </cofactor>
    <text evidence="12">Binds 1 zinc ion per subunit.</text>
</comment>
<dbReference type="InterPro" id="IPR001842">
    <property type="entry name" value="Peptidase_M36"/>
</dbReference>
<keyword evidence="5 12" id="KW-0479">Metal-binding</keyword>
<evidence type="ECO:0000256" key="7">
    <source>
        <dbReference type="ARBA" id="ARBA00022801"/>
    </source>
</evidence>
<dbReference type="EC" id="3.4.24.-" evidence="13"/>
<proteinExistence type="inferred from homology"/>
<evidence type="ECO:0000256" key="1">
    <source>
        <dbReference type="ARBA" id="ARBA00004613"/>
    </source>
</evidence>
<dbReference type="CDD" id="cd09596">
    <property type="entry name" value="M36"/>
    <property type="match status" value="1"/>
</dbReference>
<evidence type="ECO:0000256" key="10">
    <source>
        <dbReference type="ARBA" id="ARBA00023145"/>
    </source>
</evidence>
<dbReference type="GO" id="GO:0008270">
    <property type="term" value="F:zinc ion binding"/>
    <property type="evidence" value="ECO:0007669"/>
    <property type="project" value="InterPro"/>
</dbReference>
<dbReference type="Proteomes" id="UP000002748">
    <property type="component" value="Unassembled WGS sequence"/>
</dbReference>
<feature type="signal peptide" evidence="13">
    <location>
        <begin position="1"/>
        <end position="16"/>
    </location>
</feature>
<dbReference type="GO" id="GO:0004222">
    <property type="term" value="F:metalloendopeptidase activity"/>
    <property type="evidence" value="ECO:0007669"/>
    <property type="project" value="InterPro"/>
</dbReference>
<comment type="similarity">
    <text evidence="2 13">Belongs to the peptidase M36 family.</text>
</comment>
<feature type="binding site" evidence="12">
    <location>
        <position position="332"/>
    </location>
    <ligand>
        <name>Zn(2+)</name>
        <dbReference type="ChEBI" id="CHEBI:29105"/>
        <note>catalytic</note>
    </ligand>
</feature>
<keyword evidence="8 12" id="KW-0862">Zinc</keyword>
<keyword evidence="9 13" id="KW-0482">Metalloprotease</keyword>
<evidence type="ECO:0000256" key="8">
    <source>
        <dbReference type="ARBA" id="ARBA00022833"/>
    </source>
</evidence>
<feature type="binding site" evidence="12">
    <location>
        <position position="591"/>
    </location>
    <ligand>
        <name>Zn(2+)</name>
        <dbReference type="ChEBI" id="CHEBI:29105"/>
        <note>catalytic</note>
    </ligand>
</feature>
<evidence type="ECO:0000256" key="6">
    <source>
        <dbReference type="ARBA" id="ARBA00022729"/>
    </source>
</evidence>
<dbReference type="AlphaFoldDB" id="J5R4X2"/>
<evidence type="ECO:0000256" key="4">
    <source>
        <dbReference type="ARBA" id="ARBA00022670"/>
    </source>
</evidence>
<comment type="caution">
    <text evidence="16">The sequence shown here is derived from an EMBL/GenBank/DDBJ whole genome shotgun (WGS) entry which is preliminary data.</text>
</comment>
<dbReference type="RefSeq" id="XP_014181772.1">
    <property type="nucleotide sequence ID" value="XM_014326297.1"/>
</dbReference>
<evidence type="ECO:0000256" key="3">
    <source>
        <dbReference type="ARBA" id="ARBA00022525"/>
    </source>
</evidence>
<dbReference type="InterPro" id="IPR050371">
    <property type="entry name" value="Fungal_virulence_M36"/>
</dbReference>
<sequence>MRSAALLALLPVLAAAAVLPDAHAPVRKSVSYGPAHKHSTWELHPEHSASLSSDSDPLKIAAGFISEKLGTTEGEGFYIRDDSYTDPRTQVTHVYARQVLNGLEVSDGDINLNIDRHGRVLSWGNSFHPGSEIPLMDYNRDTNSACTEVIKAANDHHAAFQKTKRPTGAFAMAKQALSAWLNGEIEEWVEVDEHTKENIRKNKQHVDNHVVLCERMPNKGMKSPTEVLAHFLPHLSDNAIALDPSLLLATPEHSLKPKKAHAEPPTERISGEILRAFDVVADIPARLMWTQTSDGLPVLVYKFEIEMKDNWYEAYADVHTGQIQRIVDWASDASDHHHVDARAGKQKPLPSEPNGEHASYDVFPWGVNDPTTGKHQVVKDPWDSVASPLGWHTFPTKSNPWPNAKFPGSYKHGGNTTVASTIGNNVLAHEDWEGRNNFLDNHRPVAKDMNFKYDYGEPDGLAPKEYVDFAITQLFYTCNAYHDLLHRLGFDEVSGNFQMYNFEKGGRGGDPVIANAQDGSGYNNANFMTPPDGQAPRMRMYIWDTATPYRDGDLEAGIVIHEYSHGLSTRLTGGPANSGCLGWGEAGGMGEGWGDAIATLIRQVHERKKNDDSDKYPMGAWAANQKSGIRNYIYSTNSTDNPSTYKTLDKPGYWGVHAIGEVWAEFLFVLNQRLIEKYGFSDTLFPPEDPSKPNDYYTKTLEVDETGKPKPLVPKHGNTLALQLIVSAMKLQPCRPSFFEARDAIVQADEILTGGENACIIWKAFAERGLGADAKIVGQTPWGGGVREDGHKVPPSACKK</sequence>
<dbReference type="KEGG" id="tasa:A1Q1_08150"/>
<evidence type="ECO:0000313" key="17">
    <source>
        <dbReference type="Proteomes" id="UP000002748"/>
    </source>
</evidence>
<dbReference type="PANTHER" id="PTHR33478:SF1">
    <property type="entry name" value="EXTRACELLULAR METALLOPROTEINASE MEP"/>
    <property type="match status" value="1"/>
</dbReference>
<evidence type="ECO:0000256" key="13">
    <source>
        <dbReference type="RuleBase" id="RU364017"/>
    </source>
</evidence>
<evidence type="ECO:0000256" key="12">
    <source>
        <dbReference type="PIRSR" id="PIRSR601842-2"/>
    </source>
</evidence>